<reference evidence="2 3" key="1">
    <citation type="submission" date="2018-09" db="EMBL/GenBank/DDBJ databases">
        <title>A high-quality reference genome of wild soybean provides a powerful tool to mine soybean genomes.</title>
        <authorList>
            <person name="Xie M."/>
            <person name="Chung C.Y.L."/>
            <person name="Li M.-W."/>
            <person name="Wong F.-L."/>
            <person name="Chan T.-F."/>
            <person name="Lam H.-M."/>
        </authorList>
    </citation>
    <scope>NUCLEOTIDE SEQUENCE [LARGE SCALE GENOMIC DNA]</scope>
    <source>
        <strain evidence="3">cv. W05</strain>
        <tissue evidence="2">Hypocotyl of etiolated seedlings</tissue>
    </source>
</reference>
<dbReference type="GO" id="GO:0048367">
    <property type="term" value="P:shoot system development"/>
    <property type="evidence" value="ECO:0007669"/>
    <property type="project" value="InterPro"/>
</dbReference>
<gene>
    <name evidence="2" type="ORF">D0Y65_029655</name>
</gene>
<protein>
    <submittedName>
        <fullName evidence="2">Uncharacterized protein</fullName>
    </submittedName>
</protein>
<proteinExistence type="predicted"/>
<keyword evidence="3" id="KW-1185">Reference proteome</keyword>
<dbReference type="PANTHER" id="PTHR33070">
    <property type="entry name" value="OS06G0725500 PROTEIN"/>
    <property type="match status" value="1"/>
</dbReference>
<evidence type="ECO:0000313" key="3">
    <source>
        <dbReference type="Proteomes" id="UP000289340"/>
    </source>
</evidence>
<dbReference type="EMBL" id="QZWG01000011">
    <property type="protein sequence ID" value="RZB79485.1"/>
    <property type="molecule type" value="Genomic_DNA"/>
</dbReference>
<name>A0A445I070_GLYSO</name>
<dbReference type="Pfam" id="PF03087">
    <property type="entry name" value="BPS1"/>
    <property type="match status" value="1"/>
</dbReference>
<comment type="caution">
    <text evidence="2">The sequence shown here is derived from an EMBL/GenBank/DDBJ whole genome shotgun (WGS) entry which is preliminary data.</text>
</comment>
<dbReference type="AlphaFoldDB" id="A0A445I070"/>
<sequence>MAAIETNTKSSLHIRSNSLPSAPHPFTSQFEEHLHRLKDSEAALSSTSPSINYKLNALQDLHIAYCNKRKACMNLSQLFAGEEMIPRPDSQLQVENTWHLGSRRGAETGFTIEGGKYLASRKNMKKEIRKALVILKGIKDEQIVTSLNKDNETLIMLSILKESKVVIVSTLEFLLLFVTGSKGQPKQSKWSVISKLVQPNRVGCDSQESDTNEFVKVDAALQPLSSITSFVTEVNFLNHVKNLDMCIQNIEVGVERFLRQLIRIIVSLLNIFNH</sequence>
<accession>A0A445I070</accession>
<organism evidence="2 3">
    <name type="scientific">Glycine soja</name>
    <name type="common">Wild soybean</name>
    <dbReference type="NCBI Taxonomy" id="3848"/>
    <lineage>
        <taxon>Eukaryota</taxon>
        <taxon>Viridiplantae</taxon>
        <taxon>Streptophyta</taxon>
        <taxon>Embryophyta</taxon>
        <taxon>Tracheophyta</taxon>
        <taxon>Spermatophyta</taxon>
        <taxon>Magnoliopsida</taxon>
        <taxon>eudicotyledons</taxon>
        <taxon>Gunneridae</taxon>
        <taxon>Pentapetalae</taxon>
        <taxon>rosids</taxon>
        <taxon>fabids</taxon>
        <taxon>Fabales</taxon>
        <taxon>Fabaceae</taxon>
        <taxon>Papilionoideae</taxon>
        <taxon>50 kb inversion clade</taxon>
        <taxon>NPAAA clade</taxon>
        <taxon>indigoferoid/millettioid clade</taxon>
        <taxon>Phaseoleae</taxon>
        <taxon>Glycine</taxon>
        <taxon>Glycine subgen. Soja</taxon>
    </lineage>
</organism>
<feature type="region of interest" description="Disordered" evidence="1">
    <location>
        <begin position="1"/>
        <end position="26"/>
    </location>
</feature>
<feature type="compositionally biased region" description="Polar residues" evidence="1">
    <location>
        <begin position="1"/>
        <end position="20"/>
    </location>
</feature>
<dbReference type="PANTHER" id="PTHR33070:SF129">
    <property type="entry name" value="DUF241 DOMAIN PROTEIN"/>
    <property type="match status" value="1"/>
</dbReference>
<evidence type="ECO:0000256" key="1">
    <source>
        <dbReference type="SAM" id="MobiDB-lite"/>
    </source>
</evidence>
<dbReference type="Proteomes" id="UP000289340">
    <property type="component" value="Chromosome 11"/>
</dbReference>
<evidence type="ECO:0000313" key="2">
    <source>
        <dbReference type="EMBL" id="RZB79485.1"/>
    </source>
</evidence>
<dbReference type="GO" id="GO:0048364">
    <property type="term" value="P:root development"/>
    <property type="evidence" value="ECO:0007669"/>
    <property type="project" value="InterPro"/>
</dbReference>
<dbReference type="InterPro" id="IPR004320">
    <property type="entry name" value="BPS1_pln"/>
</dbReference>